<accession>A0AAE0ZT58</accession>
<dbReference type="EMBL" id="JAWDGP010003405">
    <property type="protein sequence ID" value="KAK3774561.1"/>
    <property type="molecule type" value="Genomic_DNA"/>
</dbReference>
<protein>
    <submittedName>
        <fullName evidence="1">Uncharacterized protein</fullName>
    </submittedName>
</protein>
<sequence length="114" mass="12885">MVTRSYEVFLNPKFQSRQASKKSIKPWYRHKAKKKKPVPLNVDPENACKGQIVTDSRNADDVTVAVRERLSQWPEAGEMVALLMLLKTDQMTASFLPSAVESTSCERMDGADVR</sequence>
<evidence type="ECO:0000313" key="1">
    <source>
        <dbReference type="EMBL" id="KAK3774561.1"/>
    </source>
</evidence>
<proteinExistence type="predicted"/>
<reference evidence="1" key="1">
    <citation type="journal article" date="2023" name="G3 (Bethesda)">
        <title>A reference genome for the long-term kleptoplast-retaining sea slug Elysia crispata morphotype clarki.</title>
        <authorList>
            <person name="Eastman K.E."/>
            <person name="Pendleton A.L."/>
            <person name="Shaikh M.A."/>
            <person name="Suttiyut T."/>
            <person name="Ogas R."/>
            <person name="Tomko P."/>
            <person name="Gavelis G."/>
            <person name="Widhalm J.R."/>
            <person name="Wisecaver J.H."/>
        </authorList>
    </citation>
    <scope>NUCLEOTIDE SEQUENCE</scope>
    <source>
        <strain evidence="1">ECLA1</strain>
    </source>
</reference>
<keyword evidence="2" id="KW-1185">Reference proteome</keyword>
<evidence type="ECO:0000313" key="2">
    <source>
        <dbReference type="Proteomes" id="UP001283361"/>
    </source>
</evidence>
<organism evidence="1 2">
    <name type="scientific">Elysia crispata</name>
    <name type="common">lettuce slug</name>
    <dbReference type="NCBI Taxonomy" id="231223"/>
    <lineage>
        <taxon>Eukaryota</taxon>
        <taxon>Metazoa</taxon>
        <taxon>Spiralia</taxon>
        <taxon>Lophotrochozoa</taxon>
        <taxon>Mollusca</taxon>
        <taxon>Gastropoda</taxon>
        <taxon>Heterobranchia</taxon>
        <taxon>Euthyneura</taxon>
        <taxon>Panpulmonata</taxon>
        <taxon>Sacoglossa</taxon>
        <taxon>Placobranchoidea</taxon>
        <taxon>Plakobranchidae</taxon>
        <taxon>Elysia</taxon>
    </lineage>
</organism>
<gene>
    <name evidence="1" type="ORF">RRG08_016931</name>
</gene>
<dbReference type="AlphaFoldDB" id="A0AAE0ZT58"/>
<name>A0AAE0ZT58_9GAST</name>
<dbReference type="Proteomes" id="UP001283361">
    <property type="component" value="Unassembled WGS sequence"/>
</dbReference>
<comment type="caution">
    <text evidence="1">The sequence shown here is derived from an EMBL/GenBank/DDBJ whole genome shotgun (WGS) entry which is preliminary data.</text>
</comment>